<protein>
    <submittedName>
        <fullName evidence="1">Uncharacterized protein</fullName>
    </submittedName>
</protein>
<dbReference type="RefSeq" id="WP_160646175.1">
    <property type="nucleotide sequence ID" value="NZ_SIJB01000024.1"/>
</dbReference>
<name>A0A6N9Q3I5_9BACL</name>
<keyword evidence="2" id="KW-1185">Reference proteome</keyword>
<dbReference type="EMBL" id="SIJB01000024">
    <property type="protein sequence ID" value="NBI29368.1"/>
    <property type="molecule type" value="Genomic_DNA"/>
</dbReference>
<proteinExistence type="predicted"/>
<reference evidence="1 2" key="1">
    <citation type="submission" date="2019-01" db="EMBL/GenBank/DDBJ databases">
        <title>Chengkuizengella sp. nov., isolated from deep-sea sediment of East Pacific Ocean.</title>
        <authorList>
            <person name="Yang J."/>
            <person name="Lai Q."/>
            <person name="Shao Z."/>
        </authorList>
    </citation>
    <scope>NUCLEOTIDE SEQUENCE [LARGE SCALE GENOMIC DNA]</scope>
    <source>
        <strain evidence="1 2">YPA3-1-1</strain>
    </source>
</reference>
<organism evidence="1 2">
    <name type="scientific">Chengkuizengella marina</name>
    <dbReference type="NCBI Taxonomy" id="2507566"/>
    <lineage>
        <taxon>Bacteria</taxon>
        <taxon>Bacillati</taxon>
        <taxon>Bacillota</taxon>
        <taxon>Bacilli</taxon>
        <taxon>Bacillales</taxon>
        <taxon>Paenibacillaceae</taxon>
        <taxon>Chengkuizengella</taxon>
    </lineage>
</organism>
<dbReference type="Proteomes" id="UP000448943">
    <property type="component" value="Unassembled WGS sequence"/>
</dbReference>
<sequence length="144" mass="16368">MDFMFIIAIIAIVVISNLFRKFSQQVQTNRMPTFGGSDDGEGPLNLEPMEMNQKALKEDRKVEQPIHTFSTTNFGDHKDLKGNYQTSSSGFGYEKLNKPIVTPSKKNKVIENKGLDPNQAIQGMMWSEVFGPPRAKKPYSYYKK</sequence>
<evidence type="ECO:0000313" key="2">
    <source>
        <dbReference type="Proteomes" id="UP000448943"/>
    </source>
</evidence>
<dbReference type="OrthoDB" id="1798639at2"/>
<comment type="caution">
    <text evidence="1">The sequence shown here is derived from an EMBL/GenBank/DDBJ whole genome shotgun (WGS) entry which is preliminary data.</text>
</comment>
<evidence type="ECO:0000313" key="1">
    <source>
        <dbReference type="EMBL" id="NBI29368.1"/>
    </source>
</evidence>
<accession>A0A6N9Q3I5</accession>
<dbReference type="AlphaFoldDB" id="A0A6N9Q3I5"/>
<gene>
    <name evidence="1" type="ORF">ERL59_10385</name>
</gene>